<dbReference type="Proteomes" id="UP000264006">
    <property type="component" value="Chromosome"/>
</dbReference>
<evidence type="ECO:0000313" key="3">
    <source>
        <dbReference type="Proteomes" id="UP000264006"/>
    </source>
</evidence>
<dbReference type="EMBL" id="CP031165">
    <property type="protein sequence ID" value="AXV05787.1"/>
    <property type="molecule type" value="Genomic_DNA"/>
</dbReference>
<proteinExistence type="predicted"/>
<feature type="region of interest" description="Disordered" evidence="1">
    <location>
        <begin position="28"/>
        <end position="51"/>
    </location>
</feature>
<accession>A0A346XU90</accession>
<dbReference type="KEGG" id="euz:DVS28_a1086"/>
<organism evidence="2 3">
    <name type="scientific">Euzebya pacifica</name>
    <dbReference type="NCBI Taxonomy" id="1608957"/>
    <lineage>
        <taxon>Bacteria</taxon>
        <taxon>Bacillati</taxon>
        <taxon>Actinomycetota</taxon>
        <taxon>Nitriliruptoria</taxon>
        <taxon>Euzebyales</taxon>
    </lineage>
</organism>
<name>A0A346XU90_9ACTN</name>
<evidence type="ECO:0000313" key="2">
    <source>
        <dbReference type="EMBL" id="AXV05787.1"/>
    </source>
</evidence>
<evidence type="ECO:0000256" key="1">
    <source>
        <dbReference type="SAM" id="MobiDB-lite"/>
    </source>
</evidence>
<keyword evidence="3" id="KW-1185">Reference proteome</keyword>
<sequence>MTLTGGGSVRAWPMTAIAQARWGTTLAGSSTWVRPRPPQRARRPQDLGAVA</sequence>
<protein>
    <submittedName>
        <fullName evidence="2">Uncharacterized protein</fullName>
    </submittedName>
</protein>
<gene>
    <name evidence="2" type="ORF">DVS28_a1086</name>
</gene>
<reference evidence="2 3" key="1">
    <citation type="submission" date="2018-09" db="EMBL/GenBank/DDBJ databases">
        <title>Complete genome sequence of Euzebya sp. DY32-46 isolated from seawater of Pacific Ocean.</title>
        <authorList>
            <person name="Xu L."/>
            <person name="Wu Y.-H."/>
            <person name="Xu X.-W."/>
        </authorList>
    </citation>
    <scope>NUCLEOTIDE SEQUENCE [LARGE SCALE GENOMIC DNA]</scope>
    <source>
        <strain evidence="2 3">DY32-46</strain>
    </source>
</reference>
<dbReference type="AlphaFoldDB" id="A0A346XU90"/>